<keyword evidence="2" id="KW-1185">Reference proteome</keyword>
<dbReference type="OrthoDB" id="798837at2"/>
<sequence>MQEVTVKFKSAKTLEALLDLAKKFDMVIETKVPVQKKRDGDESQIPITFAEHPDVTTLAGIRKGREINPDDLREKAWGGRL</sequence>
<organism evidence="1 2">
    <name type="scientific">Pararcticibacter amylolyticus</name>
    <dbReference type="NCBI Taxonomy" id="2173175"/>
    <lineage>
        <taxon>Bacteria</taxon>
        <taxon>Pseudomonadati</taxon>
        <taxon>Bacteroidota</taxon>
        <taxon>Sphingobacteriia</taxon>
        <taxon>Sphingobacteriales</taxon>
        <taxon>Sphingobacteriaceae</taxon>
        <taxon>Pararcticibacter</taxon>
    </lineage>
</organism>
<protein>
    <submittedName>
        <fullName evidence="1">Uncharacterized protein</fullName>
    </submittedName>
</protein>
<gene>
    <name evidence="1" type="ORF">DDR33_07150</name>
</gene>
<comment type="caution">
    <text evidence="1">The sequence shown here is derived from an EMBL/GenBank/DDBJ whole genome shotgun (WGS) entry which is preliminary data.</text>
</comment>
<dbReference type="Proteomes" id="UP000245647">
    <property type="component" value="Unassembled WGS sequence"/>
</dbReference>
<name>A0A2U2PJP1_9SPHI</name>
<reference evidence="1 2" key="1">
    <citation type="submission" date="2018-04" db="EMBL/GenBank/DDBJ databases">
        <title>Pedobacter chongqingensis sp. nov., isolated from a rottenly hemp rope.</title>
        <authorList>
            <person name="Cai Y."/>
        </authorList>
    </citation>
    <scope>NUCLEOTIDE SEQUENCE [LARGE SCALE GENOMIC DNA]</scope>
    <source>
        <strain evidence="1 2">FJ4-8</strain>
    </source>
</reference>
<evidence type="ECO:0000313" key="1">
    <source>
        <dbReference type="EMBL" id="PWG81600.1"/>
    </source>
</evidence>
<dbReference type="EMBL" id="QEAS01000004">
    <property type="protein sequence ID" value="PWG81600.1"/>
    <property type="molecule type" value="Genomic_DNA"/>
</dbReference>
<dbReference type="RefSeq" id="WP_109415084.1">
    <property type="nucleotide sequence ID" value="NZ_QEAS01000004.1"/>
</dbReference>
<evidence type="ECO:0000313" key="2">
    <source>
        <dbReference type="Proteomes" id="UP000245647"/>
    </source>
</evidence>
<accession>A0A2U2PJP1</accession>
<dbReference type="AlphaFoldDB" id="A0A2U2PJP1"/>
<proteinExistence type="predicted"/>